<dbReference type="InterPro" id="IPR050416">
    <property type="entry name" value="FAD-linked_Oxidoreductase"/>
</dbReference>
<dbReference type="Pfam" id="PF01565">
    <property type="entry name" value="FAD_binding_4"/>
    <property type="match status" value="1"/>
</dbReference>
<dbReference type="PANTHER" id="PTHR42973:SF39">
    <property type="entry name" value="FAD-BINDING PCMH-TYPE DOMAIN-CONTAINING PROTEIN"/>
    <property type="match status" value="1"/>
</dbReference>
<keyword evidence="5" id="KW-0560">Oxidoreductase</keyword>
<comment type="cofactor">
    <cofactor evidence="1">
        <name>FAD</name>
        <dbReference type="ChEBI" id="CHEBI:57692"/>
    </cofactor>
</comment>
<evidence type="ECO:0000256" key="5">
    <source>
        <dbReference type="ARBA" id="ARBA00023002"/>
    </source>
</evidence>
<dbReference type="GO" id="GO:0016491">
    <property type="term" value="F:oxidoreductase activity"/>
    <property type="evidence" value="ECO:0007669"/>
    <property type="project" value="UniProtKB-KW"/>
</dbReference>
<dbReference type="InterPro" id="IPR006093">
    <property type="entry name" value="Oxy_OxRdtase_FAD_BS"/>
</dbReference>
<protein>
    <submittedName>
        <fullName evidence="7">FAD/FMN-containing dehydrogenase</fullName>
    </submittedName>
</protein>
<proteinExistence type="inferred from homology"/>
<evidence type="ECO:0000256" key="1">
    <source>
        <dbReference type="ARBA" id="ARBA00001974"/>
    </source>
</evidence>
<evidence type="ECO:0000313" key="8">
    <source>
        <dbReference type="Proteomes" id="UP000584867"/>
    </source>
</evidence>
<dbReference type="SUPFAM" id="SSF56176">
    <property type="entry name" value="FAD-binding/transporter-associated domain-like"/>
    <property type="match status" value="1"/>
</dbReference>
<dbReference type="InterPro" id="IPR016169">
    <property type="entry name" value="FAD-bd_PCMH_sub2"/>
</dbReference>
<dbReference type="Proteomes" id="UP000584867">
    <property type="component" value="Unassembled WGS sequence"/>
</dbReference>
<dbReference type="AlphaFoldDB" id="A0A7W7ZNR9"/>
<name>A0A7W7ZNR9_9BACT</name>
<evidence type="ECO:0000256" key="2">
    <source>
        <dbReference type="ARBA" id="ARBA00005466"/>
    </source>
</evidence>
<dbReference type="Pfam" id="PF08031">
    <property type="entry name" value="BBE"/>
    <property type="match status" value="1"/>
</dbReference>
<feature type="domain" description="FAD-binding PCMH-type" evidence="6">
    <location>
        <begin position="40"/>
        <end position="209"/>
    </location>
</feature>
<dbReference type="EMBL" id="JACHIO010000003">
    <property type="protein sequence ID" value="MBB5062576.1"/>
    <property type="molecule type" value="Genomic_DNA"/>
</dbReference>
<dbReference type="InterPro" id="IPR036318">
    <property type="entry name" value="FAD-bd_PCMH-like_sf"/>
</dbReference>
<gene>
    <name evidence="7" type="ORF">HDF15_000906</name>
</gene>
<evidence type="ECO:0000256" key="4">
    <source>
        <dbReference type="ARBA" id="ARBA00022827"/>
    </source>
</evidence>
<dbReference type="InterPro" id="IPR006094">
    <property type="entry name" value="Oxid_FAD_bind_N"/>
</dbReference>
<dbReference type="InterPro" id="IPR016167">
    <property type="entry name" value="FAD-bd_PCMH_sub1"/>
</dbReference>
<dbReference type="InterPro" id="IPR012951">
    <property type="entry name" value="BBE"/>
</dbReference>
<dbReference type="InterPro" id="IPR016166">
    <property type="entry name" value="FAD-bd_PCMH"/>
</dbReference>
<dbReference type="RefSeq" id="WP_184253127.1">
    <property type="nucleotide sequence ID" value="NZ_JACHIO010000003.1"/>
</dbReference>
<comment type="caution">
    <text evidence="7">The sequence shown here is derived from an EMBL/GenBank/DDBJ whole genome shotgun (WGS) entry which is preliminary data.</text>
</comment>
<comment type="similarity">
    <text evidence="2">Belongs to the oxygen-dependent FAD-linked oxidoreductase family.</text>
</comment>
<evidence type="ECO:0000256" key="3">
    <source>
        <dbReference type="ARBA" id="ARBA00022630"/>
    </source>
</evidence>
<evidence type="ECO:0000313" key="7">
    <source>
        <dbReference type="EMBL" id="MBB5062576.1"/>
    </source>
</evidence>
<dbReference type="GO" id="GO:0071949">
    <property type="term" value="F:FAD binding"/>
    <property type="evidence" value="ECO:0007669"/>
    <property type="project" value="InterPro"/>
</dbReference>
<dbReference type="PANTHER" id="PTHR42973">
    <property type="entry name" value="BINDING OXIDOREDUCTASE, PUTATIVE (AFU_ORTHOLOGUE AFUA_1G17690)-RELATED"/>
    <property type="match status" value="1"/>
</dbReference>
<organism evidence="7 8">
    <name type="scientific">Granulicella mallensis</name>
    <dbReference type="NCBI Taxonomy" id="940614"/>
    <lineage>
        <taxon>Bacteria</taxon>
        <taxon>Pseudomonadati</taxon>
        <taxon>Acidobacteriota</taxon>
        <taxon>Terriglobia</taxon>
        <taxon>Terriglobales</taxon>
        <taxon>Acidobacteriaceae</taxon>
        <taxon>Granulicella</taxon>
    </lineage>
</organism>
<dbReference type="PROSITE" id="PS00862">
    <property type="entry name" value="OX2_COVAL_FAD"/>
    <property type="match status" value="1"/>
</dbReference>
<reference evidence="7 8" key="1">
    <citation type="submission" date="2020-08" db="EMBL/GenBank/DDBJ databases">
        <title>Genomic Encyclopedia of Type Strains, Phase IV (KMG-V): Genome sequencing to study the core and pangenomes of soil and plant-associated prokaryotes.</title>
        <authorList>
            <person name="Whitman W."/>
        </authorList>
    </citation>
    <scope>NUCLEOTIDE SEQUENCE [LARGE SCALE GENOMIC DNA]</scope>
    <source>
        <strain evidence="7 8">X5P3</strain>
    </source>
</reference>
<accession>A0A7W7ZNR9</accession>
<keyword evidence="3" id="KW-0285">Flavoprotein</keyword>
<dbReference type="PROSITE" id="PS51387">
    <property type="entry name" value="FAD_PCMH"/>
    <property type="match status" value="1"/>
</dbReference>
<evidence type="ECO:0000259" key="6">
    <source>
        <dbReference type="PROSITE" id="PS51387"/>
    </source>
</evidence>
<dbReference type="Gene3D" id="3.30.43.10">
    <property type="entry name" value="Uridine Diphospho-n-acetylenolpyruvylglucosamine Reductase, domain 2"/>
    <property type="match status" value="1"/>
</dbReference>
<dbReference type="Gene3D" id="3.40.462.20">
    <property type="match status" value="1"/>
</dbReference>
<sequence>MITTTIDQFIQDLRENVEGKVYGSVDESFGSLVKVWNGAISSKPSALVRCEGVSDIREVVLLASHYGIPVSVLGGGHDWAGRAFCEGGVVIDLRSMRDVRHDPENEIVESQGGATIGDLLAGLPDDTVIVTGTAKQVGLAGFTMGGGYGPLNGQFGLALDNLVEATVVLADGSSVTANESDHADLFWAIRGGGGNFGVLASLKTRTHRLSEVQAAFILFPISEAKTALGRYQEILDNAPDELGLMTGFLMGQDGKPMLFIASHWSGDKMQGDALLGQITSLKGAITVSHGSSRYADSMGIFDPLVVNGRHHYIETRNLDRFNVESIAALVEGAEQMSSPFSGIVIHDFHGKGTRVSPDATAFPLRKAHLLVEIVSAWDKSSEELDAKHRNWATALSQNLAPHSLSGGYVNLLTDQIRVEQFYGETATRLREVKHHYDPNNMFRSAPGSIYRSE</sequence>
<keyword evidence="4" id="KW-0274">FAD</keyword>
<dbReference type="Gene3D" id="3.30.465.10">
    <property type="match status" value="1"/>
</dbReference>